<feature type="domain" description="Tyrosine specific protein phosphatases" evidence="3">
    <location>
        <begin position="170"/>
        <end position="230"/>
    </location>
</feature>
<dbReference type="InterPro" id="IPR000387">
    <property type="entry name" value="Tyr_Pase_dom"/>
</dbReference>
<dbReference type="InterPro" id="IPR050561">
    <property type="entry name" value="PTP"/>
</dbReference>
<feature type="non-terminal residue" evidence="4">
    <location>
        <position position="1"/>
    </location>
</feature>
<dbReference type="EMBL" id="HBGO01022869">
    <property type="protein sequence ID" value="CAD9345573.1"/>
    <property type="molecule type" value="Transcribed_RNA"/>
</dbReference>
<gene>
    <name evidence="4" type="ORF">OSIN01602_LOCUS13141</name>
</gene>
<dbReference type="Pfam" id="PF22784">
    <property type="entry name" value="PTP-SAK"/>
    <property type="match status" value="1"/>
</dbReference>
<accession>A0A7S1ZPL3</accession>
<dbReference type="Gene3D" id="3.90.190.10">
    <property type="entry name" value="Protein tyrosine phosphatase superfamily"/>
    <property type="match status" value="1"/>
</dbReference>
<dbReference type="InterPro" id="IPR057023">
    <property type="entry name" value="PTP-SAK"/>
</dbReference>
<dbReference type="InterPro" id="IPR016130">
    <property type="entry name" value="Tyr_Pase_AS"/>
</dbReference>
<dbReference type="SUPFAM" id="SSF52799">
    <property type="entry name" value="(Phosphotyrosine protein) phosphatases II"/>
    <property type="match status" value="1"/>
</dbReference>
<dbReference type="PROSITE" id="PS00383">
    <property type="entry name" value="TYR_PHOSPHATASE_1"/>
    <property type="match status" value="1"/>
</dbReference>
<feature type="compositionally biased region" description="Pro residues" evidence="2">
    <location>
        <begin position="68"/>
        <end position="81"/>
    </location>
</feature>
<dbReference type="AlphaFoldDB" id="A0A7S1ZPL3"/>
<evidence type="ECO:0000256" key="1">
    <source>
        <dbReference type="ARBA" id="ARBA00022801"/>
    </source>
</evidence>
<feature type="region of interest" description="Disordered" evidence="2">
    <location>
        <begin position="229"/>
        <end position="252"/>
    </location>
</feature>
<feature type="region of interest" description="Disordered" evidence="2">
    <location>
        <begin position="27"/>
        <end position="85"/>
    </location>
</feature>
<keyword evidence="1" id="KW-0378">Hydrolase</keyword>
<evidence type="ECO:0000313" key="4">
    <source>
        <dbReference type="EMBL" id="CAD9345573.1"/>
    </source>
</evidence>
<reference evidence="4" key="1">
    <citation type="submission" date="2021-01" db="EMBL/GenBank/DDBJ databases">
        <authorList>
            <person name="Corre E."/>
            <person name="Pelletier E."/>
            <person name="Niang G."/>
            <person name="Scheremetjew M."/>
            <person name="Finn R."/>
            <person name="Kale V."/>
            <person name="Holt S."/>
            <person name="Cochrane G."/>
            <person name="Meng A."/>
            <person name="Brown T."/>
            <person name="Cohen L."/>
        </authorList>
    </citation>
    <scope>NUCLEOTIDE SEQUENCE</scope>
    <source>
        <strain evidence="4">Grunow 1884</strain>
    </source>
</reference>
<organism evidence="4">
    <name type="scientific">Trieres chinensis</name>
    <name type="common">Marine centric diatom</name>
    <name type="synonym">Odontella sinensis</name>
    <dbReference type="NCBI Taxonomy" id="1514140"/>
    <lineage>
        <taxon>Eukaryota</taxon>
        <taxon>Sar</taxon>
        <taxon>Stramenopiles</taxon>
        <taxon>Ochrophyta</taxon>
        <taxon>Bacillariophyta</taxon>
        <taxon>Mediophyceae</taxon>
        <taxon>Biddulphiophycidae</taxon>
        <taxon>Eupodiscales</taxon>
        <taxon>Parodontellaceae</taxon>
        <taxon>Trieres</taxon>
    </lineage>
</organism>
<proteinExistence type="predicted"/>
<evidence type="ECO:0000256" key="2">
    <source>
        <dbReference type="SAM" id="MobiDB-lite"/>
    </source>
</evidence>
<name>A0A7S1ZPL3_TRICV</name>
<dbReference type="PANTHER" id="PTHR23339">
    <property type="entry name" value="TYROSINE SPECIFIC PROTEIN PHOSPHATASE AND DUAL SPECIFICITY PROTEIN PHOSPHATASE"/>
    <property type="match status" value="1"/>
</dbReference>
<protein>
    <recommendedName>
        <fullName evidence="3">Tyrosine specific protein phosphatases domain-containing protein</fullName>
    </recommendedName>
</protein>
<dbReference type="PROSITE" id="PS50056">
    <property type="entry name" value="TYR_PHOSPHATASE_2"/>
    <property type="match status" value="1"/>
</dbReference>
<dbReference type="InterPro" id="IPR029021">
    <property type="entry name" value="Prot-tyrosine_phosphatase-like"/>
</dbReference>
<evidence type="ECO:0000259" key="3">
    <source>
        <dbReference type="PROSITE" id="PS50056"/>
    </source>
</evidence>
<dbReference type="GO" id="GO:0016791">
    <property type="term" value="F:phosphatase activity"/>
    <property type="evidence" value="ECO:0007669"/>
    <property type="project" value="UniProtKB-ARBA"/>
</dbReference>
<sequence length="252" mass="27136">VLVVAVVLVSSSDAALGRDRRRSAAFLAPPPQVVRSTRAPPAPPAPAAFGMDPKDGGGGLEGGDDPDPSPVRGPDVQPPRPNGCTYWASEHLLAGEYPTDRGGDDGATRRKIRGYLDAGVTVFLDLTEEGERGPYESVLMDEAARFGKKDVVHRRVPVPDFGVPTERAMTEVLDAIDAAERDGRRAYVHCRGGIGRTGTAVGCHLVRRGAGGDEALVEVNRLFRSSEQVRKSWRSPETDEQEEFVRGWAEGR</sequence>